<dbReference type="Gene3D" id="1.10.10.60">
    <property type="entry name" value="Homeodomain-like"/>
    <property type="match status" value="1"/>
</dbReference>
<dbReference type="GO" id="GO:0003700">
    <property type="term" value="F:DNA-binding transcription factor activity"/>
    <property type="evidence" value="ECO:0007669"/>
    <property type="project" value="InterPro"/>
</dbReference>
<protein>
    <recommendedName>
        <fullName evidence="4">HTH araC/xylS-type domain-containing protein</fullName>
    </recommendedName>
</protein>
<dbReference type="Pfam" id="PF12833">
    <property type="entry name" value="HTH_18"/>
    <property type="match status" value="1"/>
</dbReference>
<dbReference type="SMART" id="SM00342">
    <property type="entry name" value="HTH_ARAC"/>
    <property type="match status" value="1"/>
</dbReference>
<evidence type="ECO:0000259" key="4">
    <source>
        <dbReference type="PROSITE" id="PS01124"/>
    </source>
</evidence>
<dbReference type="EMBL" id="UOEU01000054">
    <property type="protein sequence ID" value="VAW30444.1"/>
    <property type="molecule type" value="Genomic_DNA"/>
</dbReference>
<evidence type="ECO:0000313" key="5">
    <source>
        <dbReference type="EMBL" id="VAW30444.1"/>
    </source>
</evidence>
<dbReference type="InterPro" id="IPR050204">
    <property type="entry name" value="AraC_XylS_family_regulators"/>
</dbReference>
<name>A0A3B0VF78_9ZZZZ</name>
<keyword evidence="1" id="KW-0805">Transcription regulation</keyword>
<gene>
    <name evidence="5" type="ORF">MNBD_CHLOROFLEXI01-4527</name>
</gene>
<proteinExistence type="predicted"/>
<dbReference type="PANTHER" id="PTHR46796:SF13">
    <property type="entry name" value="HTH-TYPE TRANSCRIPTIONAL ACTIVATOR RHAS"/>
    <property type="match status" value="1"/>
</dbReference>
<dbReference type="InterPro" id="IPR046532">
    <property type="entry name" value="DUF6597"/>
</dbReference>
<evidence type="ECO:0000256" key="2">
    <source>
        <dbReference type="ARBA" id="ARBA00023125"/>
    </source>
</evidence>
<organism evidence="5">
    <name type="scientific">hydrothermal vent metagenome</name>
    <dbReference type="NCBI Taxonomy" id="652676"/>
    <lineage>
        <taxon>unclassified sequences</taxon>
        <taxon>metagenomes</taxon>
        <taxon>ecological metagenomes</taxon>
    </lineage>
</organism>
<dbReference type="SUPFAM" id="SSF46689">
    <property type="entry name" value="Homeodomain-like"/>
    <property type="match status" value="1"/>
</dbReference>
<dbReference type="Pfam" id="PF20240">
    <property type="entry name" value="DUF6597"/>
    <property type="match status" value="1"/>
</dbReference>
<evidence type="ECO:0000256" key="1">
    <source>
        <dbReference type="ARBA" id="ARBA00023015"/>
    </source>
</evidence>
<feature type="domain" description="HTH araC/xylS-type" evidence="4">
    <location>
        <begin position="163"/>
        <end position="268"/>
    </location>
</feature>
<dbReference type="PANTHER" id="PTHR46796">
    <property type="entry name" value="HTH-TYPE TRANSCRIPTIONAL ACTIVATOR RHAS-RELATED"/>
    <property type="match status" value="1"/>
</dbReference>
<reference evidence="5" key="1">
    <citation type="submission" date="2018-06" db="EMBL/GenBank/DDBJ databases">
        <authorList>
            <person name="Zhirakovskaya E."/>
        </authorList>
    </citation>
    <scope>NUCLEOTIDE SEQUENCE</scope>
</reference>
<dbReference type="InterPro" id="IPR009057">
    <property type="entry name" value="Homeodomain-like_sf"/>
</dbReference>
<accession>A0A3B0VF78</accession>
<dbReference type="PROSITE" id="PS01124">
    <property type="entry name" value="HTH_ARAC_FAMILY_2"/>
    <property type="match status" value="1"/>
</dbReference>
<dbReference type="GO" id="GO:0043565">
    <property type="term" value="F:sequence-specific DNA binding"/>
    <property type="evidence" value="ECO:0007669"/>
    <property type="project" value="InterPro"/>
</dbReference>
<dbReference type="InterPro" id="IPR018060">
    <property type="entry name" value="HTH_AraC"/>
</dbReference>
<keyword evidence="2" id="KW-0238">DNA-binding</keyword>
<dbReference type="AlphaFoldDB" id="A0A3B0VF78"/>
<sequence>MIEKQFTHLADIGFRRIAPSVALRPFVQWYWFIHSATHLPTQREEFMHPDGGSGLVFNWGDVLHMDSGRYPQTVTLDDVWRQSRRLQLCGTVNAFGIRFQPGGAYAVFGLPVHELGETACPELAEVAVSSTHHLYEQLFAAPATATKLSLIESWLMRQIYKTGGISPLIQPSLAIMGRTKGQVSIQKLADALHVSTRQLERLYKTQVGLSPKKLARIIRVRKAREALKQANKQSSAQVASANGFYDQSHFIREFKSVVGMTPVAYAKRRRDG</sequence>
<keyword evidence="3" id="KW-0804">Transcription</keyword>
<evidence type="ECO:0000256" key="3">
    <source>
        <dbReference type="ARBA" id="ARBA00023163"/>
    </source>
</evidence>